<gene>
    <name evidence="4" type="primary">kstR2_7</name>
    <name evidence="4" type="ORF">NCTC10797_04649</name>
</gene>
<dbReference type="PRINTS" id="PR00455">
    <property type="entry name" value="HTHTETR"/>
</dbReference>
<reference evidence="4 5" key="1">
    <citation type="submission" date="2019-02" db="EMBL/GenBank/DDBJ databases">
        <authorList>
            <consortium name="Pathogen Informatics"/>
        </authorList>
    </citation>
    <scope>NUCLEOTIDE SEQUENCE [LARGE SCALE GENOMIC DNA]</scope>
    <source>
        <strain evidence="4 5">3012STDY6756504</strain>
    </source>
</reference>
<evidence type="ECO:0000313" key="4">
    <source>
        <dbReference type="EMBL" id="VFB00842.1"/>
    </source>
</evidence>
<dbReference type="Pfam" id="PF00440">
    <property type="entry name" value="TetR_N"/>
    <property type="match status" value="1"/>
</dbReference>
<evidence type="ECO:0000256" key="2">
    <source>
        <dbReference type="PROSITE-ProRule" id="PRU00335"/>
    </source>
</evidence>
<evidence type="ECO:0000259" key="3">
    <source>
        <dbReference type="PROSITE" id="PS50977"/>
    </source>
</evidence>
<keyword evidence="1 2" id="KW-0238">DNA-binding</keyword>
<dbReference type="AlphaFoldDB" id="A0A4U8W4B8"/>
<name>A0A4U8W4B8_9NOCA</name>
<dbReference type="SUPFAM" id="SSF48498">
    <property type="entry name" value="Tetracyclin repressor-like, C-terminal domain"/>
    <property type="match status" value="1"/>
</dbReference>
<feature type="DNA-binding region" description="H-T-H motif" evidence="2">
    <location>
        <begin position="24"/>
        <end position="43"/>
    </location>
</feature>
<dbReference type="PROSITE" id="PS50977">
    <property type="entry name" value="HTH_TETR_2"/>
    <property type="match status" value="1"/>
</dbReference>
<dbReference type="InterPro" id="IPR036271">
    <property type="entry name" value="Tet_transcr_reg_TetR-rel_C_sf"/>
</dbReference>
<dbReference type="EMBL" id="LR215973">
    <property type="protein sequence ID" value="VFB00842.1"/>
    <property type="molecule type" value="Genomic_DNA"/>
</dbReference>
<evidence type="ECO:0000256" key="1">
    <source>
        <dbReference type="ARBA" id="ARBA00023125"/>
    </source>
</evidence>
<protein>
    <submittedName>
        <fullName evidence="4">HTH-type transcriptional repressor KstR2</fullName>
    </submittedName>
</protein>
<organism evidence="4 5">
    <name type="scientific">Nocardia cyriacigeorgica</name>
    <dbReference type="NCBI Taxonomy" id="135487"/>
    <lineage>
        <taxon>Bacteria</taxon>
        <taxon>Bacillati</taxon>
        <taxon>Actinomycetota</taxon>
        <taxon>Actinomycetes</taxon>
        <taxon>Mycobacteriales</taxon>
        <taxon>Nocardiaceae</taxon>
        <taxon>Nocardia</taxon>
    </lineage>
</organism>
<dbReference type="PANTHER" id="PTHR30055">
    <property type="entry name" value="HTH-TYPE TRANSCRIPTIONAL REGULATOR RUTR"/>
    <property type="match status" value="1"/>
</dbReference>
<dbReference type="PANTHER" id="PTHR30055:SF219">
    <property type="entry name" value="TRANSCRIPTIONAL REGULATORY PROTEIN"/>
    <property type="match status" value="1"/>
</dbReference>
<dbReference type="Proteomes" id="UP000290439">
    <property type="component" value="Chromosome"/>
</dbReference>
<proteinExistence type="predicted"/>
<dbReference type="InterPro" id="IPR001647">
    <property type="entry name" value="HTH_TetR"/>
</dbReference>
<dbReference type="SUPFAM" id="SSF46689">
    <property type="entry name" value="Homeodomain-like"/>
    <property type="match status" value="1"/>
</dbReference>
<dbReference type="InterPro" id="IPR009057">
    <property type="entry name" value="Homeodomain-like_sf"/>
</dbReference>
<accession>A0A4U8W4B8</accession>
<sequence>MGNKEDLLAAARACVYERGFAATTARDIANAAGVSLAAIGYHFGSKERLLTEALTAESGREIGDALDERIKAASKDGRSPAEAFPLVWNDIAEVFARNRQMLVASVENVIRIHRTPSEAAHMSGLLAEAVSELADLVAQSHPELSDDQARAIARLYFALLNGLALQWITEPEGELPSGDELAVAIAALASRS</sequence>
<dbReference type="GO" id="GO:0003700">
    <property type="term" value="F:DNA-binding transcription factor activity"/>
    <property type="evidence" value="ECO:0007669"/>
    <property type="project" value="TreeGrafter"/>
</dbReference>
<feature type="domain" description="HTH tetR-type" evidence="3">
    <location>
        <begin position="1"/>
        <end position="61"/>
    </location>
</feature>
<dbReference type="Gene3D" id="1.10.357.10">
    <property type="entry name" value="Tetracycline Repressor, domain 2"/>
    <property type="match status" value="1"/>
</dbReference>
<dbReference type="InterPro" id="IPR050109">
    <property type="entry name" value="HTH-type_TetR-like_transc_reg"/>
</dbReference>
<evidence type="ECO:0000313" key="5">
    <source>
        <dbReference type="Proteomes" id="UP000290439"/>
    </source>
</evidence>
<dbReference type="GO" id="GO:0000976">
    <property type="term" value="F:transcription cis-regulatory region binding"/>
    <property type="evidence" value="ECO:0007669"/>
    <property type="project" value="TreeGrafter"/>
</dbReference>
<dbReference type="RefSeq" id="WP_130918582.1">
    <property type="nucleotide sequence ID" value="NZ_JADLPI010000001.1"/>
</dbReference>